<dbReference type="AlphaFoldDB" id="H5TA53"/>
<accession>H5TA53</accession>
<reference evidence="1 2" key="2">
    <citation type="journal article" date="2017" name="Antonie Van Leeuwenhoek">
        <title>Rhizobium rhizosphaerae sp. nov., a novel species isolated from rice rhizosphere.</title>
        <authorList>
            <person name="Zhao J.J."/>
            <person name="Zhang J."/>
            <person name="Zhang R.J."/>
            <person name="Zhang C.W."/>
            <person name="Yin H.Q."/>
            <person name="Zhang X.X."/>
        </authorList>
    </citation>
    <scope>NUCLEOTIDE SEQUENCE [LARGE SCALE GENOMIC DNA]</scope>
    <source>
        <strain evidence="1 2">ACAM 611</strain>
    </source>
</reference>
<dbReference type="Proteomes" id="UP000053586">
    <property type="component" value="Unassembled WGS sequence"/>
</dbReference>
<comment type="caution">
    <text evidence="1">The sequence shown here is derived from an EMBL/GenBank/DDBJ whole genome shotgun (WGS) entry which is preliminary data.</text>
</comment>
<evidence type="ECO:0000313" key="2">
    <source>
        <dbReference type="Proteomes" id="UP000053586"/>
    </source>
</evidence>
<reference evidence="1 2" key="1">
    <citation type="journal article" date="2012" name="J. Bacteriol.">
        <title>Genome sequence of proteorhodopsin-containing sea ice bacterium Glaciecola punicea ACAM 611T.</title>
        <authorList>
            <person name="Qin Q.-L."/>
            <person name="Xie B.-B."/>
            <person name="Shu Y.-L."/>
            <person name="Rong J.-C."/>
            <person name="Zhao D.-L."/>
            <person name="Zhang X.-Y."/>
            <person name="Chen X.-L."/>
            <person name="Zhou B.-C."/>
            <person name="Zhanga Y.-Z."/>
        </authorList>
    </citation>
    <scope>NUCLEOTIDE SEQUENCE [LARGE SCALE GENOMIC DNA]</scope>
    <source>
        <strain evidence="1 2">ACAM 611</strain>
    </source>
</reference>
<evidence type="ECO:0000313" key="1">
    <source>
        <dbReference type="EMBL" id="GAB55180.1"/>
    </source>
</evidence>
<keyword evidence="2" id="KW-1185">Reference proteome</keyword>
<proteinExistence type="predicted"/>
<protein>
    <submittedName>
        <fullName evidence="1">Uncharacterized protein</fullName>
    </submittedName>
</protein>
<gene>
    <name evidence="1" type="ORF">GPUN_1049</name>
</gene>
<dbReference type="EMBL" id="BAET01000008">
    <property type="protein sequence ID" value="GAB55180.1"/>
    <property type="molecule type" value="Genomic_DNA"/>
</dbReference>
<organism evidence="1 2">
    <name type="scientific">Glaciecola punicea ACAM 611</name>
    <dbReference type="NCBI Taxonomy" id="1121923"/>
    <lineage>
        <taxon>Bacteria</taxon>
        <taxon>Pseudomonadati</taxon>
        <taxon>Pseudomonadota</taxon>
        <taxon>Gammaproteobacteria</taxon>
        <taxon>Alteromonadales</taxon>
        <taxon>Alteromonadaceae</taxon>
        <taxon>Glaciecola</taxon>
    </lineage>
</organism>
<name>H5TA53_9ALTE</name>
<sequence>MIFDMKLYTITLWVIRFCVNETKIDDIWAIFHDTAKYNGC</sequence>